<evidence type="ECO:0000256" key="1">
    <source>
        <dbReference type="SAM" id="SignalP"/>
    </source>
</evidence>
<dbReference type="RefSeq" id="WP_160331716.1">
    <property type="nucleotide sequence ID" value="NZ_WMLC01000014.1"/>
</dbReference>
<dbReference type="InterPro" id="IPR036514">
    <property type="entry name" value="SGNH_hydro_sf"/>
</dbReference>
<dbReference type="GO" id="GO:0016788">
    <property type="term" value="F:hydrolase activity, acting on ester bonds"/>
    <property type="evidence" value="ECO:0007669"/>
    <property type="project" value="InterPro"/>
</dbReference>
<reference evidence="2" key="1">
    <citation type="submission" date="2019-11" db="EMBL/GenBank/DDBJ databases">
        <title>Draft genome sequence of Mycoplasma hominis strain MH-1.</title>
        <authorList>
            <person name="Ruan Z."/>
            <person name="Zhang J."/>
            <person name="Xie X."/>
        </authorList>
    </citation>
    <scope>NUCLEOTIDE SEQUENCE</scope>
    <source>
        <strain evidence="2">MH-1</strain>
    </source>
</reference>
<dbReference type="SUPFAM" id="SSF48371">
    <property type="entry name" value="ARM repeat"/>
    <property type="match status" value="1"/>
</dbReference>
<evidence type="ECO:0000313" key="2">
    <source>
        <dbReference type="EMBL" id="MTH75752.1"/>
    </source>
</evidence>
<feature type="chain" id="PRO_5025650644" description="SGNH hydrolase-type esterase domain-containing protein" evidence="1">
    <location>
        <begin position="28"/>
        <end position="2672"/>
    </location>
</feature>
<proteinExistence type="predicted"/>
<dbReference type="InterPro" id="IPR016024">
    <property type="entry name" value="ARM-type_fold"/>
</dbReference>
<gene>
    <name evidence="2" type="ORF">GLX26_01330</name>
</gene>
<organism evidence="2">
    <name type="scientific">Metamycoplasma hominis</name>
    <name type="common">Mycoplasma hominis</name>
    <dbReference type="NCBI Taxonomy" id="2098"/>
    <lineage>
        <taxon>Bacteria</taxon>
        <taxon>Bacillati</taxon>
        <taxon>Mycoplasmatota</taxon>
        <taxon>Mycoplasmoidales</taxon>
        <taxon>Metamycoplasmataceae</taxon>
        <taxon>Metamycoplasma</taxon>
    </lineage>
</organism>
<name>A0A6A8PZE1_METHO</name>
<protein>
    <recommendedName>
        <fullName evidence="3">SGNH hydrolase-type esterase domain-containing protein</fullName>
    </recommendedName>
</protein>
<keyword evidence="1" id="KW-0732">Signal</keyword>
<feature type="signal peptide" evidence="1">
    <location>
        <begin position="1"/>
        <end position="27"/>
    </location>
</feature>
<comment type="caution">
    <text evidence="2">The sequence shown here is derived from an EMBL/GenBank/DDBJ whole genome shotgun (WGS) entry which is preliminary data.</text>
</comment>
<dbReference type="InterPro" id="IPR001087">
    <property type="entry name" value="GDSL"/>
</dbReference>
<evidence type="ECO:0008006" key="3">
    <source>
        <dbReference type="Google" id="ProtNLM"/>
    </source>
</evidence>
<dbReference type="Gene3D" id="3.40.50.1110">
    <property type="entry name" value="SGNH hydrolase"/>
    <property type="match status" value="1"/>
</dbReference>
<dbReference type="SUPFAM" id="SSF52266">
    <property type="entry name" value="SGNH hydrolase"/>
    <property type="match status" value="1"/>
</dbReference>
<sequence>MKKSTKILKAIVALGITSSIASSSLVAISCKDKTKKPDTKITQSENKVSKKINYVALGDGFAAGYNSSSNYYFNNEYDSKNDLVLGTSYPSYIANFIKLLSDKQTTLSTYYNYGLPLSNVNDWISLLSLDDKKESAHLNQVISYNQNLLSKSNSTKLNNLFGDFSNKKLQELIKNIRQANLITISLGFNDLFEQSSFFKEAFDLLRENKNKEEILKYFSKILLEFKRNCKNFEDSYSKLISIIKQYNPKANINLVGYISPYLKLTKLIDKQYNISLTNDCIEELNKSLANIAKTNKLNYLNINNDIKNLKDNADKLNNNFFDCFPSNNLYKKLAQDIFMKMSLPNNKYKELVDNNSNLNEFSQSLEFSKTPSEIFSMILGINGNNVDSFEKEYTFEENADIKNINSSYNSNHITLQLKSMLNSNKNIEDKEILNTFSILFGLIGLDPKDLNSFNKYLLEFLKNKENKKSIINFLNLFIDSKNLSKSFQDINNALNNAINKKSYAGLNFEEIKKIVYSTTTSKQNIYEILKEIFYNKSLRQDLKRSEYAKLFKAIFSDVFIKKILKRLLPQTTVDLFKNLFNNKDIEKGLDNIFQKVLNLLINNSDKYFKFEKIDDFITTLVHDSSKDVNDLVSLIIKEISKDSKLANYLTGKIVDSLYKSYDLDLLEKPNISLFVSTFFDNISNFDGLSQISNIIIQILMNSKLDDDHQNRDLISEILNGILFDKYDLNKDNSLLFKILSFEPKIQNINDYKQGLKHLVLKYAIKNNALMPKNIGKLIDKDSRESILRFYKNIALNAKKNLNEFGSEIFKDIISLLVNELFKNNSLFSQLIDQIGNYVVIQPIVAFIKSINYKKIFNNEEEIQKFVENVWDQLISTIRSEKVLRCLKNILNDFISGNNEYDFSSGYNFLVSFLKNSKKNGSIDLLKTVISEIATNTKFIDKAVELGAIWLKKEANTELNDKEIKEISNYLIKLINSITKSNLVTKLIEKFDEKIQILDNKKIDTFDKLKNYLKSIFSDYFNIEKNKDLINNFVDLLLEKDNKSEGIKFSELIKTLSVLASKSELVNYVFKKFDIKSIILNYLDSFKDNKLSNDTELNSLLQTLITKTKNYIDSQWENELLPKIKSIIELSAIDNKVIESKNINEFVANVISKNVGIVKEILNNFLDKEIKSNEEIKSDLFKLLKKQYPQFLAGIDSESNIEKLVSKLIDFALQKQNVDLLVSTFASYISKYIENNGFNLDKISWSNALDIKNLIKHLFNYEQLNSLIDTLNEENVKTLFLILIKNLNEFANAVLANNNTTTQKQNEGSKPIKLDNDLNFEQIFLLIKKLWNKLASSKSTIINELKPEVQKLLKNENLKQYLTKIINNELKNVHNEVLNKVNTNDNNLANFIVDKFDKIIDNKLIDKVFEFIENLIENGSEYDAQTLPEFINKILKNLADNKGFDVLEQLLENVLSNKDITQKLVEFLVAFLEIEAKTKLNSDEINQLTNYFNKILPTSLKSNLYKNLKIKLTNELKSINKYSWASILESVTKTIKNYFSFNNGELIKDVQQFLTKKYEEQEINQIKDVELIKILKIVLEKETFINYIASKINIKEIILKYIDEINISSFKGDVQENLQQIISYIKSFVETSYNEDLLPLIKELIKKLFDDNNLKDLNNISQWISKFISNNKEYVTEKIKEIFNKFINNKTLGIDIKNSIAKLLISLMEQNLKNITWPVNAKETLLKLISLGIEKLPEFNILDGLIENVLDYSVNNLNKNQFEFKKYDWNNLINIVSIINNLNYNKIIEFVKSLKSEDIKNIALLLLKNIKNFENIIPDYSNESPTLPEHKNLDSSSTNIVGFDGQINVNINVYFNLFKCVFSILDNKAKKEIKDELKNSVDIFLQSNKFKQYIKHNLLKIKEKILKIDSKASELGNEIVETLMKVIFDSNNTKEFILTLLNSFIDLGDSNQWASISDFNGLFKHLLSANKDKFKAFIKNAVNEITSNKNLINKSIEYALNLFNKKYSISSSSAQIQGIANLLTRLINKLGSMNVFSNILGDFIDLFVDVDLLDNNGHFNGNALASKLLESIKKIEYHKYLTTENLSELFETILDKNIDKNVLYNELNFAYSYIVDNLDKFKQAFSAKSNSTTFNEVDKTKQDKEHEQFLKNLEKLIYNALKALNGSIKADNKNGKEALVEFVYNALKDQIKKFNWDGLKQDIIPKDKLELISKKFIDFPEIKNLIEAVVNDFLAGSKIESTNLGDLISKTITRIQNNLIKNSSELIKHLATDNEITNHIVESILNYLKIEGNDEDKKFLKDLIGKIVPALLNNDFIKRKFIKRSIGLISNYAKQFDILNPVKWLNDAIEKIKSAFTFNDVLVLSELVGEDKPINETALVKLINLVFGKSNFNDSVIYNALRNLNNNSDESKRSNMNTLNSSVSNALGSIFKSAKATDKDDPDNIEYSADVLKLLDTIYKLLAKAYNNDKDATSPTYKVRAQSEAWKAVYRFNVAVDFAIFEMFGRETLEKDREPGTWKNAPKLSLYQGTRAILWEFQEGTNLKAIPGVSSKFTGMQAYFKDPERRREFTNYLYNETWRLFSGYSWEYYTEENYGPESITYLITTSGYNKSESSKLKNVNFKVEENGKPNEVSKKEYILMTIKEGGYRKFMNMNNKTSSNKWSGLNKIKQGDY</sequence>
<dbReference type="EMBL" id="WMLC01000014">
    <property type="protein sequence ID" value="MTH75752.1"/>
    <property type="molecule type" value="Genomic_DNA"/>
</dbReference>
<accession>A0A6A8PZE1</accession>
<dbReference type="Pfam" id="PF00657">
    <property type="entry name" value="Lipase_GDSL"/>
    <property type="match status" value="1"/>
</dbReference>
<dbReference type="PROSITE" id="PS51257">
    <property type="entry name" value="PROKAR_LIPOPROTEIN"/>
    <property type="match status" value="1"/>
</dbReference>